<dbReference type="GO" id="GO:0004222">
    <property type="term" value="F:metalloendopeptidase activity"/>
    <property type="evidence" value="ECO:0007669"/>
    <property type="project" value="UniProtKB-UniRule"/>
</dbReference>
<dbReference type="PANTHER" id="PTHR10127:SF903">
    <property type="entry name" value="MEPRIN A SUBUNIT"/>
    <property type="match status" value="1"/>
</dbReference>
<dbReference type="Gene3D" id="2.60.210.10">
    <property type="entry name" value="Apoptosis, Tumor Necrosis Factor Receptor Associated Protein 2, Chain A"/>
    <property type="match status" value="1"/>
</dbReference>
<keyword evidence="1 10" id="KW-0645">Protease</keyword>
<dbReference type="InterPro" id="IPR024079">
    <property type="entry name" value="MetalloPept_cat_dom_sf"/>
</dbReference>
<dbReference type="FunFam" id="2.60.210.10:FF:000009">
    <property type="entry name" value="Meprin A subunit"/>
    <property type="match status" value="1"/>
</dbReference>
<dbReference type="PANTHER" id="PTHR10127">
    <property type="entry name" value="DISCOIDIN, CUB, EGF, LAMININ , AND ZINC METALLOPROTEASE DOMAIN CONTAINING"/>
    <property type="match status" value="1"/>
</dbReference>
<dbReference type="PRINTS" id="PR00480">
    <property type="entry name" value="ASTACIN"/>
</dbReference>
<dbReference type="InParanoid" id="A0A6J2WAE5"/>
<sequence length="648" mass="74116">MGSAKGLEIHHHDLYDQFDVFIDYVSFLECIINGFAKPQSLKIIFPLILDIDVEELDINKINKDLNLHEGDIMQSNLRSSISLPGYKWESPVPCVLDESLDMNAKGVILRAFEQFRLKTCIDFKPRETEDYYIRVKKLTGCWSYVGRATSGGQELSIGAGCDTIATVEHEFLHALSFFHEQSRYDRDEHVIINYDNILEGRENNFNKVGANISSTLGTPYDYMSVMHYGKDAFTNGNGPTIITKLPEFQDVIGQRLEMSSYDVFELNKLYGCNASISLVEHCSFNNESICQMSRCSSNTVGWERVSNTTGGPHTDHTYLGKENNGEISKSAYFMHFSTVNGKQGDTARLETKRMTPRRDCKVQCLQFFYYHSGNESDQLNTWIREFDSEDDTNGTLRIMDQITGTKADYWQLHYVPMNAKKTFQVEFEVSKRGLNSNGGFSLDDINLSETECPQQIWHIRNFETLLNTTPSGTFKFSPKYYSPEGYHYQIMLQLNVDRFGIYVRLVSGDYDDQLQWPCPWRQVTFLLLDQNPNIQQRMSKQRSITTDPTLTNDDGNYFWGNPREVGNRQTDENGEFYAGNGYGTSVFMTLKDLKTREFLKGGDIFLLFSMQDLSQLLQNDSLPCPSVSARNITVFPDVRAEQGPCSAR</sequence>
<dbReference type="CDD" id="cd06263">
    <property type="entry name" value="MAM"/>
    <property type="match status" value="1"/>
</dbReference>
<dbReference type="Pfam" id="PF00629">
    <property type="entry name" value="MAM"/>
    <property type="match status" value="1"/>
</dbReference>
<dbReference type="Gene3D" id="2.60.120.200">
    <property type="match status" value="1"/>
</dbReference>
<accession>A0A6J2WAE5</accession>
<dbReference type="InterPro" id="IPR008974">
    <property type="entry name" value="TRAF-like"/>
</dbReference>
<evidence type="ECO:0000256" key="6">
    <source>
        <dbReference type="ARBA" id="ARBA00023049"/>
    </source>
</evidence>
<dbReference type="GO" id="GO:0006508">
    <property type="term" value="P:proteolysis"/>
    <property type="evidence" value="ECO:0007669"/>
    <property type="project" value="UniProtKB-KW"/>
</dbReference>
<evidence type="ECO:0000256" key="1">
    <source>
        <dbReference type="ARBA" id="ARBA00022670"/>
    </source>
</evidence>
<evidence type="ECO:0000313" key="14">
    <source>
        <dbReference type="Proteomes" id="UP000504632"/>
    </source>
</evidence>
<evidence type="ECO:0000256" key="2">
    <source>
        <dbReference type="ARBA" id="ARBA00022723"/>
    </source>
</evidence>
<dbReference type="Proteomes" id="UP000504632">
    <property type="component" value="Chromosome 9"/>
</dbReference>
<keyword evidence="9" id="KW-0325">Glycoprotein</keyword>
<gene>
    <name evidence="15" type="primary">LOC115821553</name>
</gene>
<dbReference type="AlphaFoldDB" id="A0A6J2WAE5"/>
<dbReference type="SMART" id="SM00061">
    <property type="entry name" value="MATH"/>
    <property type="match status" value="1"/>
</dbReference>
<comment type="cofactor">
    <cofactor evidence="10 11">
        <name>Zn(2+)</name>
        <dbReference type="ChEBI" id="CHEBI:29105"/>
    </cofactor>
    <text evidence="10 11">Binds 1 zinc ion per subunit.</text>
</comment>
<proteinExistence type="predicted"/>
<dbReference type="GO" id="GO:0008270">
    <property type="term" value="F:zinc ion binding"/>
    <property type="evidence" value="ECO:0007669"/>
    <property type="project" value="UniProtKB-UniRule"/>
</dbReference>
<name>A0A6J2WAE5_CHACN</name>
<organism evidence="14 15">
    <name type="scientific">Chanos chanos</name>
    <name type="common">Milkfish</name>
    <name type="synonym">Mugil chanos</name>
    <dbReference type="NCBI Taxonomy" id="29144"/>
    <lineage>
        <taxon>Eukaryota</taxon>
        <taxon>Metazoa</taxon>
        <taxon>Chordata</taxon>
        <taxon>Craniata</taxon>
        <taxon>Vertebrata</taxon>
        <taxon>Euteleostomi</taxon>
        <taxon>Actinopterygii</taxon>
        <taxon>Neopterygii</taxon>
        <taxon>Teleostei</taxon>
        <taxon>Ostariophysi</taxon>
        <taxon>Gonorynchiformes</taxon>
        <taxon>Chanidae</taxon>
        <taxon>Chanos</taxon>
    </lineage>
</organism>
<dbReference type="Gene3D" id="3.40.390.10">
    <property type="entry name" value="Collagenase (Catalytic Domain)"/>
    <property type="match status" value="1"/>
</dbReference>
<dbReference type="SMART" id="SM00137">
    <property type="entry name" value="MAM"/>
    <property type="match status" value="1"/>
</dbReference>
<dbReference type="PROSITE" id="PS50060">
    <property type="entry name" value="MAM_2"/>
    <property type="match status" value="1"/>
</dbReference>
<evidence type="ECO:0000313" key="15">
    <source>
        <dbReference type="RefSeq" id="XP_030641228.1"/>
    </source>
</evidence>
<dbReference type="SUPFAM" id="SSF55486">
    <property type="entry name" value="Metalloproteases ('zincins'), catalytic domain"/>
    <property type="match status" value="1"/>
</dbReference>
<feature type="binding site" evidence="10">
    <location>
        <position position="169"/>
    </location>
    <ligand>
        <name>Zn(2+)</name>
        <dbReference type="ChEBI" id="CHEBI:29105"/>
        <note>catalytic</note>
    </ligand>
</feature>
<dbReference type="GeneID" id="115821553"/>
<dbReference type="InterPro" id="IPR006026">
    <property type="entry name" value="Peptidase_Metallo"/>
</dbReference>
<protein>
    <recommendedName>
        <fullName evidence="11">Metalloendopeptidase</fullName>
        <ecNumber evidence="11">3.4.24.-</ecNumber>
    </recommendedName>
</protein>
<dbReference type="FunFam" id="3.40.390.10:FF:000015">
    <property type="entry name" value="Meprin A subunit"/>
    <property type="match status" value="1"/>
</dbReference>
<evidence type="ECO:0000256" key="4">
    <source>
        <dbReference type="ARBA" id="ARBA00022801"/>
    </source>
</evidence>
<evidence type="ECO:0000256" key="5">
    <source>
        <dbReference type="ARBA" id="ARBA00022833"/>
    </source>
</evidence>
<keyword evidence="3" id="KW-0732">Signal</keyword>
<evidence type="ECO:0000256" key="9">
    <source>
        <dbReference type="ARBA" id="ARBA00023180"/>
    </source>
</evidence>
<evidence type="ECO:0000256" key="10">
    <source>
        <dbReference type="PROSITE-ProRule" id="PRU01211"/>
    </source>
</evidence>
<dbReference type="PROSITE" id="PS51864">
    <property type="entry name" value="ASTACIN"/>
    <property type="match status" value="1"/>
</dbReference>
<feature type="domain" description="MAM" evidence="12">
    <location>
        <begin position="280"/>
        <end position="454"/>
    </location>
</feature>
<dbReference type="SMART" id="SM00235">
    <property type="entry name" value="ZnMc"/>
    <property type="match status" value="1"/>
</dbReference>
<reference evidence="15" key="1">
    <citation type="submission" date="2025-08" db="UniProtKB">
        <authorList>
            <consortium name="RefSeq"/>
        </authorList>
    </citation>
    <scope>IDENTIFICATION</scope>
</reference>
<dbReference type="SUPFAM" id="SSF49599">
    <property type="entry name" value="TRAF domain-like"/>
    <property type="match status" value="1"/>
</dbReference>
<dbReference type="InterPro" id="IPR013320">
    <property type="entry name" value="ConA-like_dom_sf"/>
</dbReference>
<dbReference type="OrthoDB" id="291007at2759"/>
<keyword evidence="4 10" id="KW-0378">Hydrolase</keyword>
<evidence type="ECO:0000256" key="3">
    <source>
        <dbReference type="ARBA" id="ARBA00022729"/>
    </source>
</evidence>
<dbReference type="GO" id="GO:0016020">
    <property type="term" value="C:membrane"/>
    <property type="evidence" value="ECO:0007669"/>
    <property type="project" value="InterPro"/>
</dbReference>
<dbReference type="EC" id="3.4.24.-" evidence="11"/>
<keyword evidence="2 10" id="KW-0479">Metal-binding</keyword>
<keyword evidence="14" id="KW-1185">Reference proteome</keyword>
<comment type="caution">
    <text evidence="10">Lacks conserved residue(s) required for the propagation of feature annotation.</text>
</comment>
<dbReference type="Pfam" id="PF22486">
    <property type="entry name" value="MATH_2"/>
    <property type="match status" value="1"/>
</dbReference>
<evidence type="ECO:0000256" key="7">
    <source>
        <dbReference type="ARBA" id="ARBA00023145"/>
    </source>
</evidence>
<keyword evidence="7" id="KW-0865">Zymogen</keyword>
<evidence type="ECO:0000256" key="8">
    <source>
        <dbReference type="ARBA" id="ARBA00023157"/>
    </source>
</evidence>
<dbReference type="RefSeq" id="XP_030641228.1">
    <property type="nucleotide sequence ID" value="XM_030785368.1"/>
</dbReference>
<evidence type="ECO:0000259" key="13">
    <source>
        <dbReference type="PROSITE" id="PS51864"/>
    </source>
</evidence>
<dbReference type="InterPro" id="IPR000998">
    <property type="entry name" value="MAM_dom"/>
</dbReference>
<dbReference type="Pfam" id="PF01400">
    <property type="entry name" value="Astacin"/>
    <property type="match status" value="1"/>
</dbReference>
<dbReference type="InterPro" id="IPR001506">
    <property type="entry name" value="Peptidase_M12A"/>
</dbReference>
<feature type="binding site" evidence="10">
    <location>
        <position position="173"/>
    </location>
    <ligand>
        <name>Zn(2+)</name>
        <dbReference type="ChEBI" id="CHEBI:29105"/>
        <note>catalytic</note>
    </ligand>
</feature>
<dbReference type="SUPFAM" id="SSF49899">
    <property type="entry name" value="Concanavalin A-like lectins/glucanases"/>
    <property type="match status" value="1"/>
</dbReference>
<keyword evidence="8" id="KW-1015">Disulfide bond</keyword>
<keyword evidence="5 10" id="KW-0862">Zinc</keyword>
<evidence type="ECO:0000256" key="11">
    <source>
        <dbReference type="RuleBase" id="RU361183"/>
    </source>
</evidence>
<dbReference type="InterPro" id="IPR002083">
    <property type="entry name" value="MATH/TRAF_dom"/>
</dbReference>
<feature type="domain" description="Peptidase M12A" evidence="13">
    <location>
        <begin position="79"/>
        <end position="273"/>
    </location>
</feature>
<keyword evidence="6 10" id="KW-0482">Metalloprotease</keyword>
<feature type="active site" evidence="10">
    <location>
        <position position="170"/>
    </location>
</feature>
<feature type="binding site" evidence="10">
    <location>
        <position position="179"/>
    </location>
    <ligand>
        <name>Zn(2+)</name>
        <dbReference type="ChEBI" id="CHEBI:29105"/>
        <note>catalytic</note>
    </ligand>
</feature>
<evidence type="ECO:0000259" key="12">
    <source>
        <dbReference type="PROSITE" id="PS50060"/>
    </source>
</evidence>